<dbReference type="Proteomes" id="UP001148786">
    <property type="component" value="Unassembled WGS sequence"/>
</dbReference>
<evidence type="ECO:0000313" key="3">
    <source>
        <dbReference type="Proteomes" id="UP001148786"/>
    </source>
</evidence>
<accession>A0A9W8K6B1</accession>
<sequence length="435" mass="47105">MPYTTAQASFPTLSTFGPGLYMQTSSAMTPINGGGTMEGAGVFGSFEQYGNTAQQVLPGEVERSDGGMAGGIHMEAGVGNVYNQSGVPLTAPVLQTSLAENHGQAGGGWQGELNWDFSCMEYAQLEGQFTLPGNLFSHDLFVGLSGGNAMTQIMGEGGENTQLDVTSQSPYTEKGQLVLPSKVPSPEPASPCGKEPTATGNDSTNRADGVPEKLKRGRPKVANPAQDENEPENRARRTRRPATSKEVVPLTAKDVPVSPPEWLTTAYSYLKEGIEDVGWLECIAEWFKFEQQVLLESTAHRLPVKKRPEALSRWLLSRKYPPPAVEDPGMFKGEWMVWWNSLQPEWRRGAENAARPLPFGAGKEEEDVSSLRKGGPSGLVTVVIGLKWWRTQPHWNEAVADVKACLGKVMDETKKRKAASQGGRGKGGGKRGRTM</sequence>
<evidence type="ECO:0000256" key="1">
    <source>
        <dbReference type="SAM" id="MobiDB-lite"/>
    </source>
</evidence>
<feature type="region of interest" description="Disordered" evidence="1">
    <location>
        <begin position="177"/>
        <end position="248"/>
    </location>
</feature>
<protein>
    <submittedName>
        <fullName evidence="2">Uncharacterized protein</fullName>
    </submittedName>
</protein>
<dbReference type="AlphaFoldDB" id="A0A9W8K6B1"/>
<comment type="caution">
    <text evidence="2">The sequence shown here is derived from an EMBL/GenBank/DDBJ whole genome shotgun (WGS) entry which is preliminary data.</text>
</comment>
<keyword evidence="3" id="KW-1185">Reference proteome</keyword>
<reference evidence="2" key="1">
    <citation type="submission" date="2022-07" db="EMBL/GenBank/DDBJ databases">
        <title>Genome Sequence of Agrocybe chaxingu.</title>
        <authorList>
            <person name="Buettner E."/>
        </authorList>
    </citation>
    <scope>NUCLEOTIDE SEQUENCE</scope>
    <source>
        <strain evidence="2">MP-N11</strain>
    </source>
</reference>
<proteinExistence type="predicted"/>
<organism evidence="2 3">
    <name type="scientific">Agrocybe chaxingu</name>
    <dbReference type="NCBI Taxonomy" id="84603"/>
    <lineage>
        <taxon>Eukaryota</taxon>
        <taxon>Fungi</taxon>
        <taxon>Dikarya</taxon>
        <taxon>Basidiomycota</taxon>
        <taxon>Agaricomycotina</taxon>
        <taxon>Agaricomycetes</taxon>
        <taxon>Agaricomycetidae</taxon>
        <taxon>Agaricales</taxon>
        <taxon>Agaricineae</taxon>
        <taxon>Strophariaceae</taxon>
        <taxon>Agrocybe</taxon>
    </lineage>
</organism>
<dbReference type="EMBL" id="JANKHO010000173">
    <property type="protein sequence ID" value="KAJ3513894.1"/>
    <property type="molecule type" value="Genomic_DNA"/>
</dbReference>
<evidence type="ECO:0000313" key="2">
    <source>
        <dbReference type="EMBL" id="KAJ3513894.1"/>
    </source>
</evidence>
<gene>
    <name evidence="2" type="ORF">NLJ89_g2691</name>
</gene>
<feature type="region of interest" description="Disordered" evidence="1">
    <location>
        <begin position="412"/>
        <end position="435"/>
    </location>
</feature>
<dbReference type="OrthoDB" id="2803783at2759"/>
<name>A0A9W8K6B1_9AGAR</name>